<evidence type="ECO:0000313" key="4">
    <source>
        <dbReference type="Proteomes" id="UP000238164"/>
    </source>
</evidence>
<organism evidence="3 4">
    <name type="scientific">Micropruina glycogenica</name>
    <dbReference type="NCBI Taxonomy" id="75385"/>
    <lineage>
        <taxon>Bacteria</taxon>
        <taxon>Bacillati</taxon>
        <taxon>Actinomycetota</taxon>
        <taxon>Actinomycetes</taxon>
        <taxon>Propionibacteriales</taxon>
        <taxon>Nocardioidaceae</taxon>
        <taxon>Micropruina</taxon>
    </lineage>
</organism>
<dbReference type="PANTHER" id="PTHR11851:SF224">
    <property type="entry name" value="PROCESSING PROTEASE"/>
    <property type="match status" value="1"/>
</dbReference>
<name>A0A2N9JFG2_9ACTN</name>
<dbReference type="RefSeq" id="WP_105185267.1">
    <property type="nucleotide sequence ID" value="NZ_BAAAGO010000018.1"/>
</dbReference>
<dbReference type="Pfam" id="PF05193">
    <property type="entry name" value="Peptidase_M16_C"/>
    <property type="match status" value="1"/>
</dbReference>
<dbReference type="Gene3D" id="3.30.830.10">
    <property type="entry name" value="Metalloenzyme, LuxS/M16 peptidase-like"/>
    <property type="match status" value="2"/>
</dbReference>
<gene>
    <name evidence="3" type="ORF">MPLG2_1189</name>
</gene>
<proteinExistence type="predicted"/>
<keyword evidence="4" id="KW-1185">Reference proteome</keyword>
<dbReference type="InterPro" id="IPR011765">
    <property type="entry name" value="Pept_M16_N"/>
</dbReference>
<dbReference type="Pfam" id="PF00675">
    <property type="entry name" value="Peptidase_M16"/>
    <property type="match status" value="1"/>
</dbReference>
<evidence type="ECO:0000259" key="1">
    <source>
        <dbReference type="Pfam" id="PF00675"/>
    </source>
</evidence>
<dbReference type="OrthoDB" id="9811314at2"/>
<feature type="domain" description="Peptidase M16 N-terminal" evidence="1">
    <location>
        <begin position="51"/>
        <end position="151"/>
    </location>
</feature>
<dbReference type="Proteomes" id="UP000238164">
    <property type="component" value="Chromosome 1"/>
</dbReference>
<dbReference type="PANTHER" id="PTHR11851">
    <property type="entry name" value="METALLOPROTEASE"/>
    <property type="match status" value="1"/>
</dbReference>
<dbReference type="SUPFAM" id="SSF63411">
    <property type="entry name" value="LuxS/MPP-like metallohydrolase"/>
    <property type="match status" value="2"/>
</dbReference>
<accession>A0A2N9JFG2</accession>
<protein>
    <submittedName>
        <fullName evidence="3">Predicted Zn-dependent peptidase</fullName>
    </submittedName>
</protein>
<feature type="domain" description="Peptidase M16 C-terminal" evidence="2">
    <location>
        <begin position="182"/>
        <end position="354"/>
    </location>
</feature>
<dbReference type="InterPro" id="IPR007863">
    <property type="entry name" value="Peptidase_M16_C"/>
</dbReference>
<evidence type="ECO:0000313" key="3">
    <source>
        <dbReference type="EMBL" id="SPD86225.1"/>
    </source>
</evidence>
<dbReference type="EMBL" id="LT985188">
    <property type="protein sequence ID" value="SPD86225.1"/>
    <property type="molecule type" value="Genomic_DNA"/>
</dbReference>
<reference evidence="3 4" key="1">
    <citation type="submission" date="2018-02" db="EMBL/GenBank/DDBJ databases">
        <authorList>
            <person name="Cohen D.B."/>
            <person name="Kent A.D."/>
        </authorList>
    </citation>
    <scope>NUCLEOTIDE SEQUENCE [LARGE SCALE GENOMIC DNA]</scope>
    <source>
        <strain evidence="3">1</strain>
    </source>
</reference>
<sequence>MNRPAITPPQPWTFPTPTTTHFDNGMTVLKFDRPGQHLIDATLVLDLPLHTERASIEGVSAILQRCLDEGTRSHPRTDFAEQLENRGAVLNGGVSHSATHVSLEVPTTRFAEALPLFAEAVLEPTLEAADVRRHVELRLAEIGQHRAHPTHRGAEAFRAAVIDDDFRAARSSGGTAASVRRISTDDVHAHYAAHYGPERATLVLAGDFTDDPLPVVRDAFEGWSRTVTTLSSERPLAAPPQVLLIDRPAAVQADVRLGGFGIDRTDPRWPALRLGAFVLGGGFLSRLNRVLREERGYTYGVQLSNTPARHGGLLAMHASFRTEVAAAAIAEARELIRVDGDGALTEAELTDARNFLVGIMPLRCATAAGVADQAAALIDVGLDTGFVNRHAAALELVTPEQATAAIAELLQPDRLSLVVVGDAAVLADQLAAQGLDATVISDPSV</sequence>
<dbReference type="KEGG" id="mgg:MPLG2_1189"/>
<evidence type="ECO:0000259" key="2">
    <source>
        <dbReference type="Pfam" id="PF05193"/>
    </source>
</evidence>
<dbReference type="InterPro" id="IPR011249">
    <property type="entry name" value="Metalloenz_LuxS/M16"/>
</dbReference>
<dbReference type="InterPro" id="IPR050361">
    <property type="entry name" value="MPP/UQCRC_Complex"/>
</dbReference>
<dbReference type="AlphaFoldDB" id="A0A2N9JFG2"/>
<dbReference type="GO" id="GO:0046872">
    <property type="term" value="F:metal ion binding"/>
    <property type="evidence" value="ECO:0007669"/>
    <property type="project" value="InterPro"/>
</dbReference>